<proteinExistence type="predicted"/>
<dbReference type="AlphaFoldDB" id="A0A8J4ELE1"/>
<keyword evidence="3" id="KW-1185">Reference proteome</keyword>
<dbReference type="Proteomes" id="UP000614996">
    <property type="component" value="Unassembled WGS sequence"/>
</dbReference>
<sequence length="258" mass="27216">MTRTHSTGDWPTNALDAAQTAFDWLSTGPHPVSVECTGLPGLPPGPVPVSQLRQLLLSADTPRESRDAVWSQVIARAQSSGPEWTVAAVGLALPGLRAAAGRLAAGWHRDTGDLDAEILTAFLVALRAADPTDRRLCARLVRRATAAGRALRHADAASATPHSDYPQSQAPQRPYGHPDLLLGRAVADGALSLDEADLIGATRLEAQPVAGWAARHGVPVSTAVNRRWRAEARLIQLIREGAVTGIVRPPEIDPAGIG</sequence>
<reference evidence="3" key="1">
    <citation type="journal article" date="2021" name="Int. J. Syst. Evol. Microbiol.">
        <title>Actinocatenispora comari sp. nov., an endophytic actinomycete isolated from aerial parts of Comarum salesowianum.</title>
        <authorList>
            <person name="Oyunbileg N."/>
            <person name="Iizaka Y."/>
            <person name="Hamada M."/>
            <person name="Davaapurev B.O."/>
            <person name="Fukumoto A."/>
            <person name="Tsetseg B."/>
            <person name="Kato F."/>
            <person name="Tamura T."/>
            <person name="Batkhuu J."/>
            <person name="Anzai Y."/>
        </authorList>
    </citation>
    <scope>NUCLEOTIDE SEQUENCE [LARGE SCALE GENOMIC DNA]</scope>
    <source>
        <strain evidence="3">NUM-2625</strain>
    </source>
</reference>
<dbReference type="EMBL" id="BOPO01000006">
    <property type="protein sequence ID" value="GIL25509.1"/>
    <property type="molecule type" value="Genomic_DNA"/>
</dbReference>
<evidence type="ECO:0000256" key="1">
    <source>
        <dbReference type="SAM" id="MobiDB-lite"/>
    </source>
</evidence>
<comment type="caution">
    <text evidence="2">The sequence shown here is derived from an EMBL/GenBank/DDBJ whole genome shotgun (WGS) entry which is preliminary data.</text>
</comment>
<accession>A0A8J4ELE1</accession>
<gene>
    <name evidence="2" type="ORF">NUM_07640</name>
</gene>
<organism evidence="2 3">
    <name type="scientific">Actinocatenispora comari</name>
    <dbReference type="NCBI Taxonomy" id="2807577"/>
    <lineage>
        <taxon>Bacteria</taxon>
        <taxon>Bacillati</taxon>
        <taxon>Actinomycetota</taxon>
        <taxon>Actinomycetes</taxon>
        <taxon>Micromonosporales</taxon>
        <taxon>Micromonosporaceae</taxon>
        <taxon>Actinocatenispora</taxon>
    </lineage>
</organism>
<name>A0A8J4ELE1_9ACTN</name>
<evidence type="ECO:0000313" key="3">
    <source>
        <dbReference type="Proteomes" id="UP000614996"/>
    </source>
</evidence>
<evidence type="ECO:0000313" key="2">
    <source>
        <dbReference type="EMBL" id="GIL25509.1"/>
    </source>
</evidence>
<protein>
    <submittedName>
        <fullName evidence="2">Uncharacterized protein</fullName>
    </submittedName>
</protein>
<feature type="region of interest" description="Disordered" evidence="1">
    <location>
        <begin position="152"/>
        <end position="177"/>
    </location>
</feature>
<dbReference type="RefSeq" id="WP_207123117.1">
    <property type="nucleotide sequence ID" value="NZ_BOPO01000006.1"/>
</dbReference>